<dbReference type="Pfam" id="PF08100">
    <property type="entry name" value="Dimerisation"/>
    <property type="match status" value="1"/>
</dbReference>
<keyword evidence="1 7" id="KW-0489">Methyltransferase</keyword>
<feature type="domain" description="O-methyltransferase C-terminal" evidence="5">
    <location>
        <begin position="227"/>
        <end position="369"/>
    </location>
</feature>
<evidence type="ECO:0000256" key="3">
    <source>
        <dbReference type="ARBA" id="ARBA00022691"/>
    </source>
</evidence>
<sequence>MDISQLVTSIDVAIASLGQAPPSDADRQQLLAASKRLQEASESPLDAIASIVLGIHRQAAIRTAVDMGLFPALLGAGEGGITALELAEKTKSDEILVTRIMRVVTATGYAKELGVRHYTTTPKTELFAPESPLIDVIVHMAPHAQALVKLPEYFRVNGYANPNSMASGPFQFAFNFKGTYFDWLKSIPEEQEAFNRMMALTRMGRGEEWFDFFPTESRFSSTDPSSPLLVDIGGGLGHDLSAFHKRFPNLPGKLILQDLEPVISNITYLDPKIERQIYNFFTPQPVKGARAYYMRQILHDHPDGPAIEILKGIREAMTKDSVLLVNENFLPETGASLYNAEIDLSMMALFASMERTEKQWVALLEEAGLSVVKVWTPKTQLDGSGTVFEAVRKD</sequence>
<evidence type="ECO:0000313" key="7">
    <source>
        <dbReference type="EMBL" id="CZR69747.1"/>
    </source>
</evidence>
<proteinExistence type="predicted"/>
<evidence type="ECO:0000313" key="8">
    <source>
        <dbReference type="Proteomes" id="UP000184330"/>
    </source>
</evidence>
<dbReference type="InterPro" id="IPR029063">
    <property type="entry name" value="SAM-dependent_MTases_sf"/>
</dbReference>
<dbReference type="PIRSF" id="PIRSF005739">
    <property type="entry name" value="O-mtase"/>
    <property type="match status" value="1"/>
</dbReference>
<evidence type="ECO:0000259" key="6">
    <source>
        <dbReference type="Pfam" id="PF08100"/>
    </source>
</evidence>
<evidence type="ECO:0000256" key="1">
    <source>
        <dbReference type="ARBA" id="ARBA00022603"/>
    </source>
</evidence>
<keyword evidence="3" id="KW-0949">S-adenosyl-L-methionine</keyword>
<accession>A0A1L7XXK6</accession>
<dbReference type="SUPFAM" id="SSF46785">
    <property type="entry name" value="Winged helix' DNA-binding domain"/>
    <property type="match status" value="1"/>
</dbReference>
<keyword evidence="8" id="KW-1185">Reference proteome</keyword>
<name>A0A1L7XXK6_9HELO</name>
<dbReference type="InterPro" id="IPR012967">
    <property type="entry name" value="COMT_dimerisation"/>
</dbReference>
<gene>
    <name evidence="7" type="ORF">PAC_19647</name>
</gene>
<dbReference type="InterPro" id="IPR016461">
    <property type="entry name" value="COMT-like"/>
</dbReference>
<dbReference type="SUPFAM" id="SSF53335">
    <property type="entry name" value="S-adenosyl-L-methionine-dependent methyltransferases"/>
    <property type="match status" value="1"/>
</dbReference>
<dbReference type="GO" id="GO:0046983">
    <property type="term" value="F:protein dimerization activity"/>
    <property type="evidence" value="ECO:0007669"/>
    <property type="project" value="InterPro"/>
</dbReference>
<dbReference type="PANTHER" id="PTHR43712:SF11">
    <property type="entry name" value="O-METHYLTRANSFERASE (AFU_ORTHOLOGUE AFUA_2G17820)-RELATED"/>
    <property type="match status" value="1"/>
</dbReference>
<dbReference type="EMBL" id="FJOG01000079">
    <property type="protein sequence ID" value="CZR69747.1"/>
    <property type="molecule type" value="Genomic_DNA"/>
</dbReference>
<reference evidence="7 8" key="1">
    <citation type="submission" date="2016-03" db="EMBL/GenBank/DDBJ databases">
        <authorList>
            <person name="Ploux O."/>
        </authorList>
    </citation>
    <scope>NUCLEOTIDE SEQUENCE [LARGE SCALE GENOMIC DNA]</scope>
    <source>
        <strain evidence="7 8">UAMH 11012</strain>
    </source>
</reference>
<feature type="active site" description="Proton acceptor" evidence="4">
    <location>
        <position position="299"/>
    </location>
</feature>
<dbReference type="GO" id="GO:0008171">
    <property type="term" value="F:O-methyltransferase activity"/>
    <property type="evidence" value="ECO:0007669"/>
    <property type="project" value="InterPro"/>
</dbReference>
<dbReference type="Pfam" id="PF00891">
    <property type="entry name" value="Methyltransf_2"/>
    <property type="match status" value="1"/>
</dbReference>
<dbReference type="AlphaFoldDB" id="A0A1L7XXK6"/>
<dbReference type="Gene3D" id="1.10.10.10">
    <property type="entry name" value="Winged helix-like DNA-binding domain superfamily/Winged helix DNA-binding domain"/>
    <property type="match status" value="1"/>
</dbReference>
<protein>
    <submittedName>
        <fullName evidence="7">Related to O-methyltransferase</fullName>
    </submittedName>
</protein>
<evidence type="ECO:0000256" key="4">
    <source>
        <dbReference type="PIRSR" id="PIRSR005739-1"/>
    </source>
</evidence>
<dbReference type="InterPro" id="IPR001077">
    <property type="entry name" value="COMT_C"/>
</dbReference>
<organism evidence="7 8">
    <name type="scientific">Phialocephala subalpina</name>
    <dbReference type="NCBI Taxonomy" id="576137"/>
    <lineage>
        <taxon>Eukaryota</taxon>
        <taxon>Fungi</taxon>
        <taxon>Dikarya</taxon>
        <taxon>Ascomycota</taxon>
        <taxon>Pezizomycotina</taxon>
        <taxon>Leotiomycetes</taxon>
        <taxon>Helotiales</taxon>
        <taxon>Mollisiaceae</taxon>
        <taxon>Phialocephala</taxon>
        <taxon>Phialocephala fortinii species complex</taxon>
    </lineage>
</organism>
<keyword evidence="2 7" id="KW-0808">Transferase</keyword>
<dbReference type="InterPro" id="IPR036390">
    <property type="entry name" value="WH_DNA-bd_sf"/>
</dbReference>
<dbReference type="GO" id="GO:0032259">
    <property type="term" value="P:methylation"/>
    <property type="evidence" value="ECO:0007669"/>
    <property type="project" value="UniProtKB-KW"/>
</dbReference>
<dbReference type="Gene3D" id="3.40.50.150">
    <property type="entry name" value="Vaccinia Virus protein VP39"/>
    <property type="match status" value="1"/>
</dbReference>
<evidence type="ECO:0000256" key="2">
    <source>
        <dbReference type="ARBA" id="ARBA00022679"/>
    </source>
</evidence>
<dbReference type="Proteomes" id="UP000184330">
    <property type="component" value="Unassembled WGS sequence"/>
</dbReference>
<evidence type="ECO:0000259" key="5">
    <source>
        <dbReference type="Pfam" id="PF00891"/>
    </source>
</evidence>
<dbReference type="PROSITE" id="PS51683">
    <property type="entry name" value="SAM_OMT_II"/>
    <property type="match status" value="1"/>
</dbReference>
<dbReference type="OrthoDB" id="1535081at2759"/>
<dbReference type="PANTHER" id="PTHR43712">
    <property type="entry name" value="PUTATIVE (AFU_ORTHOLOGUE AFUA_4G14580)-RELATED"/>
    <property type="match status" value="1"/>
</dbReference>
<dbReference type="InterPro" id="IPR036388">
    <property type="entry name" value="WH-like_DNA-bd_sf"/>
</dbReference>
<feature type="domain" description="O-methyltransferase dimerisation" evidence="6">
    <location>
        <begin position="52"/>
        <end position="127"/>
    </location>
</feature>